<name>A0A2H1V926_SPOFR</name>
<feature type="compositionally biased region" description="Polar residues" evidence="1">
    <location>
        <begin position="391"/>
        <end position="401"/>
    </location>
</feature>
<sequence length="424" mass="45826">MMVSDQRSSDNTLVLAHGRSHQAAANLMATTVATVVAKIRQLGLEVALHKSGAMCFHGREDATPLGGSQITARGIYIGVEMTTKYLGLVLLPEVVRGVRAVHDPLRRPYVGAKPDAAAGSDATHSQRVMAIRVIRGYRTISGETANLLAGLPPWDLKGFEFAAARPHGVMAAITVATEGWARCHCSGVAREAPWVLTYHLTQVPTRHRSFGWFLFLIGREETSECHHCEDSPEDTVEHTVAVCPAEPDPCVRRRVPRAPQRTIRPPQIGPRVAREASRHLHRLTQVLFTGHGSFGFGGGKCPSVGKDHLENTVEHTVAVCPAWTEHRRVLRDVIGDGDLSRPALLQAVVRRRRSAWGNDPPHAPAAAEPLRASGIASRSPATESADFRTASKGSSPPDQNQTRAYGASRSARASKSQTTTDGAQ</sequence>
<protein>
    <submittedName>
        <fullName evidence="2">SFRICE_035377</fullName>
    </submittedName>
</protein>
<evidence type="ECO:0000313" key="2">
    <source>
        <dbReference type="EMBL" id="SOQ37353.1"/>
    </source>
</evidence>
<reference evidence="2" key="1">
    <citation type="submission" date="2016-07" db="EMBL/GenBank/DDBJ databases">
        <authorList>
            <person name="Bretaudeau A."/>
        </authorList>
    </citation>
    <scope>NUCLEOTIDE SEQUENCE</scope>
    <source>
        <strain evidence="2">Rice</strain>
        <tissue evidence="2">Whole body</tissue>
    </source>
</reference>
<dbReference type="AlphaFoldDB" id="A0A2H1V926"/>
<gene>
    <name evidence="2" type="ORF">SFRICE_035377</name>
</gene>
<proteinExistence type="predicted"/>
<accession>A0A2H1V926</accession>
<evidence type="ECO:0000256" key="1">
    <source>
        <dbReference type="SAM" id="MobiDB-lite"/>
    </source>
</evidence>
<feature type="compositionally biased region" description="Low complexity" evidence="1">
    <location>
        <begin position="402"/>
        <end position="424"/>
    </location>
</feature>
<organism evidence="2">
    <name type="scientific">Spodoptera frugiperda</name>
    <name type="common">Fall armyworm</name>
    <dbReference type="NCBI Taxonomy" id="7108"/>
    <lineage>
        <taxon>Eukaryota</taxon>
        <taxon>Metazoa</taxon>
        <taxon>Ecdysozoa</taxon>
        <taxon>Arthropoda</taxon>
        <taxon>Hexapoda</taxon>
        <taxon>Insecta</taxon>
        <taxon>Pterygota</taxon>
        <taxon>Neoptera</taxon>
        <taxon>Endopterygota</taxon>
        <taxon>Lepidoptera</taxon>
        <taxon>Glossata</taxon>
        <taxon>Ditrysia</taxon>
        <taxon>Noctuoidea</taxon>
        <taxon>Noctuidae</taxon>
        <taxon>Amphipyrinae</taxon>
        <taxon>Spodoptera</taxon>
    </lineage>
</organism>
<feature type="region of interest" description="Disordered" evidence="1">
    <location>
        <begin position="355"/>
        <end position="424"/>
    </location>
</feature>
<dbReference type="EMBL" id="ODYU01001322">
    <property type="protein sequence ID" value="SOQ37353.1"/>
    <property type="molecule type" value="Genomic_DNA"/>
</dbReference>